<feature type="region of interest" description="Disordered" evidence="1">
    <location>
        <begin position="197"/>
        <end position="216"/>
    </location>
</feature>
<feature type="compositionally biased region" description="Basic residues" evidence="1">
    <location>
        <begin position="135"/>
        <end position="151"/>
    </location>
</feature>
<name>A0A7R9J7V3_TIMCA</name>
<evidence type="ECO:0000313" key="2">
    <source>
        <dbReference type="EMBL" id="CAD7574212.1"/>
    </source>
</evidence>
<accession>A0A7R9J7V3</accession>
<dbReference type="AlphaFoldDB" id="A0A7R9J7V3"/>
<organism evidence="2">
    <name type="scientific">Timema californicum</name>
    <name type="common">California timema</name>
    <name type="synonym">Walking stick</name>
    <dbReference type="NCBI Taxonomy" id="61474"/>
    <lineage>
        <taxon>Eukaryota</taxon>
        <taxon>Metazoa</taxon>
        <taxon>Ecdysozoa</taxon>
        <taxon>Arthropoda</taxon>
        <taxon>Hexapoda</taxon>
        <taxon>Insecta</taxon>
        <taxon>Pterygota</taxon>
        <taxon>Neoptera</taxon>
        <taxon>Polyneoptera</taxon>
        <taxon>Phasmatodea</taxon>
        <taxon>Timematodea</taxon>
        <taxon>Timematoidea</taxon>
        <taxon>Timematidae</taxon>
        <taxon>Timema</taxon>
    </lineage>
</organism>
<sequence>MVLSIAARRVTGEEDEVFSISGRARGPPAPYRGHWFYSGQGPRVSIASWYLSPPPVVARLKASLSRFTEPADDGKIGVRIPVRRTEVELEEVYPHLRGGRVENHLGKTTPSSPDRDSNLDLPVLSSRAQHDKRVSQPRHRGRKRALRHAHARTSSSVHVGELFICADRSTELRLGSGDSSSWYLVELEEVNPHLRGGRVENHLGKTTPSSPDRDSNLDLPVLSSLAQHDKRVSQLRHRGGWPHCVTTAWRQRTLVSEVGDFGVSHINNIAHLSGGFFVVATRPARVESLAWLVRVTNLGVQLSPEKFLKLASSTLSCNEKVFKTRLRVDFTADDKEIETRIPVWCSEDNAATLDSRWLYAAKMDNDNCTNARIMMY</sequence>
<proteinExistence type="predicted"/>
<feature type="region of interest" description="Disordered" evidence="1">
    <location>
        <begin position="99"/>
        <end position="152"/>
    </location>
</feature>
<gene>
    <name evidence="2" type="ORF">TCMB3V08_LOCUS6832</name>
</gene>
<reference evidence="2" key="1">
    <citation type="submission" date="2020-11" db="EMBL/GenBank/DDBJ databases">
        <authorList>
            <person name="Tran Van P."/>
        </authorList>
    </citation>
    <scope>NUCLEOTIDE SEQUENCE</scope>
</reference>
<protein>
    <submittedName>
        <fullName evidence="2">(California timema) hypothetical protein</fullName>
    </submittedName>
</protein>
<evidence type="ECO:0000256" key="1">
    <source>
        <dbReference type="SAM" id="MobiDB-lite"/>
    </source>
</evidence>
<dbReference type="EMBL" id="OE182178">
    <property type="protein sequence ID" value="CAD7574212.1"/>
    <property type="molecule type" value="Genomic_DNA"/>
</dbReference>